<dbReference type="RefSeq" id="XP_007327859.1">
    <property type="nucleotide sequence ID" value="XM_007327797.1"/>
</dbReference>
<protein>
    <submittedName>
        <fullName evidence="1">Uncharacterized protein</fullName>
    </submittedName>
</protein>
<dbReference type="EMBL" id="JH971387">
    <property type="protein sequence ID" value="EKM82132.1"/>
    <property type="molecule type" value="Genomic_DNA"/>
</dbReference>
<dbReference type="HOGENOM" id="CLU_195439_0_0_1"/>
<evidence type="ECO:0000313" key="2">
    <source>
        <dbReference type="Proteomes" id="UP000008493"/>
    </source>
</evidence>
<dbReference type="AlphaFoldDB" id="K5XFY8"/>
<dbReference type="InParanoid" id="K5XFY8"/>
<reference evidence="2" key="1">
    <citation type="journal article" date="2012" name="Proc. Natl. Acad. Sci. U.S.A.">
        <title>Genome sequence of the button mushroom Agaricus bisporus reveals mechanisms governing adaptation to a humic-rich ecological niche.</title>
        <authorList>
            <person name="Morin E."/>
            <person name="Kohler A."/>
            <person name="Baker A.R."/>
            <person name="Foulongne-Oriol M."/>
            <person name="Lombard V."/>
            <person name="Nagy L.G."/>
            <person name="Ohm R.A."/>
            <person name="Patyshakuliyeva A."/>
            <person name="Brun A."/>
            <person name="Aerts A.L."/>
            <person name="Bailey A.M."/>
            <person name="Billette C."/>
            <person name="Coutinho P.M."/>
            <person name="Deakin G."/>
            <person name="Doddapaneni H."/>
            <person name="Floudas D."/>
            <person name="Grimwood J."/>
            <person name="Hilden K."/>
            <person name="Kuees U."/>
            <person name="LaButti K.M."/>
            <person name="Lapidus A."/>
            <person name="Lindquist E.A."/>
            <person name="Lucas S.M."/>
            <person name="Murat C."/>
            <person name="Riley R.W."/>
            <person name="Salamov A.A."/>
            <person name="Schmutz J."/>
            <person name="Subramanian V."/>
            <person name="Woesten H.A.B."/>
            <person name="Xu J."/>
            <person name="Eastwood D.C."/>
            <person name="Foster G.D."/>
            <person name="Sonnenberg A.S."/>
            <person name="Cullen D."/>
            <person name="de Vries R.P."/>
            <person name="Lundell T."/>
            <person name="Hibbett D.S."/>
            <person name="Henrissat B."/>
            <person name="Burton K.S."/>
            <person name="Kerrigan R.W."/>
            <person name="Challen M.P."/>
            <person name="Grigoriev I.V."/>
            <person name="Martin F."/>
        </authorList>
    </citation>
    <scope>NUCLEOTIDE SEQUENCE [LARGE SCALE GENOMIC DNA]</scope>
    <source>
        <strain evidence="2">JB137-S8 / ATCC MYA-4627 / FGSC 10392</strain>
    </source>
</reference>
<dbReference type="GeneID" id="18831915"/>
<feature type="non-terminal residue" evidence="1">
    <location>
        <position position="1"/>
    </location>
</feature>
<organism evidence="1 2">
    <name type="scientific">Agaricus bisporus var. burnettii (strain JB137-S8 / ATCC MYA-4627 / FGSC 10392)</name>
    <name type="common">White button mushroom</name>
    <dbReference type="NCBI Taxonomy" id="597362"/>
    <lineage>
        <taxon>Eukaryota</taxon>
        <taxon>Fungi</taxon>
        <taxon>Dikarya</taxon>
        <taxon>Basidiomycota</taxon>
        <taxon>Agaricomycotina</taxon>
        <taxon>Agaricomycetes</taxon>
        <taxon>Agaricomycetidae</taxon>
        <taxon>Agaricales</taxon>
        <taxon>Agaricineae</taxon>
        <taxon>Agaricaceae</taxon>
        <taxon>Agaricus</taxon>
    </lineage>
</organism>
<gene>
    <name evidence="1" type="ORF">AGABI1DRAFT_83461</name>
</gene>
<dbReference type="Proteomes" id="UP000008493">
    <property type="component" value="Unassembled WGS sequence"/>
</dbReference>
<dbReference type="KEGG" id="abp:AGABI1DRAFT83461"/>
<keyword evidence="2" id="KW-1185">Reference proteome</keyword>
<sequence>ILENWLNNFFPYPVQDFVKAFKSCILAPLPYSACSSTATLGRSLFEHIMMSQQSL</sequence>
<dbReference type="OMA" id="AFKSCIL"/>
<evidence type="ECO:0000313" key="1">
    <source>
        <dbReference type="EMBL" id="EKM82132.1"/>
    </source>
</evidence>
<accession>K5XFY8</accession>
<proteinExistence type="predicted"/>
<name>K5XFY8_AGABU</name>